<organism evidence="3 4">
    <name type="scientific">Catenulispora yoronensis</name>
    <dbReference type="NCBI Taxonomy" id="450799"/>
    <lineage>
        <taxon>Bacteria</taxon>
        <taxon>Bacillati</taxon>
        <taxon>Actinomycetota</taxon>
        <taxon>Actinomycetes</taxon>
        <taxon>Catenulisporales</taxon>
        <taxon>Catenulisporaceae</taxon>
        <taxon>Catenulispora</taxon>
    </lineage>
</organism>
<dbReference type="Pfam" id="PF01047">
    <property type="entry name" value="MarR"/>
    <property type="match status" value="1"/>
</dbReference>
<feature type="domain" description="HTH marR-type" evidence="2">
    <location>
        <begin position="24"/>
        <end position="166"/>
    </location>
</feature>
<dbReference type="InterPro" id="IPR036390">
    <property type="entry name" value="WH_DNA-bd_sf"/>
</dbReference>
<comment type="caution">
    <text evidence="3">The sequence shown here is derived from an EMBL/GenBank/DDBJ whole genome shotgun (WGS) entry which is preliminary data.</text>
</comment>
<evidence type="ECO:0000313" key="3">
    <source>
        <dbReference type="EMBL" id="GAA2024358.1"/>
    </source>
</evidence>
<feature type="region of interest" description="Disordered" evidence="1">
    <location>
        <begin position="148"/>
        <end position="193"/>
    </location>
</feature>
<keyword evidence="4" id="KW-1185">Reference proteome</keyword>
<evidence type="ECO:0000313" key="4">
    <source>
        <dbReference type="Proteomes" id="UP001500751"/>
    </source>
</evidence>
<dbReference type="PRINTS" id="PR00598">
    <property type="entry name" value="HTHMARR"/>
</dbReference>
<dbReference type="InterPro" id="IPR000835">
    <property type="entry name" value="HTH_MarR-typ"/>
</dbReference>
<gene>
    <name evidence="3" type="ORF">GCM10009839_22690</name>
</gene>
<dbReference type="Gene3D" id="1.10.10.10">
    <property type="entry name" value="Winged helix-like DNA-binding domain superfamily/Winged helix DNA-binding domain"/>
    <property type="match status" value="1"/>
</dbReference>
<dbReference type="PANTHER" id="PTHR33164">
    <property type="entry name" value="TRANSCRIPTIONAL REGULATOR, MARR FAMILY"/>
    <property type="match status" value="1"/>
</dbReference>
<dbReference type="InterPro" id="IPR036388">
    <property type="entry name" value="WH-like_DNA-bd_sf"/>
</dbReference>
<reference evidence="3 4" key="1">
    <citation type="journal article" date="2019" name="Int. J. Syst. Evol. Microbiol.">
        <title>The Global Catalogue of Microorganisms (GCM) 10K type strain sequencing project: providing services to taxonomists for standard genome sequencing and annotation.</title>
        <authorList>
            <consortium name="The Broad Institute Genomics Platform"/>
            <consortium name="The Broad Institute Genome Sequencing Center for Infectious Disease"/>
            <person name="Wu L."/>
            <person name="Ma J."/>
        </authorList>
    </citation>
    <scope>NUCLEOTIDE SEQUENCE [LARGE SCALE GENOMIC DNA]</scope>
    <source>
        <strain evidence="3 4">JCM 16014</strain>
    </source>
</reference>
<evidence type="ECO:0000259" key="2">
    <source>
        <dbReference type="PROSITE" id="PS50995"/>
    </source>
</evidence>
<dbReference type="InterPro" id="IPR039422">
    <property type="entry name" value="MarR/SlyA-like"/>
</dbReference>
<dbReference type="Proteomes" id="UP001500751">
    <property type="component" value="Unassembled WGS sequence"/>
</dbReference>
<dbReference type="SUPFAM" id="SSF46785">
    <property type="entry name" value="Winged helix' DNA-binding domain"/>
    <property type="match status" value="1"/>
</dbReference>
<dbReference type="PROSITE" id="PS50995">
    <property type="entry name" value="HTH_MARR_2"/>
    <property type="match status" value="1"/>
</dbReference>
<feature type="compositionally biased region" description="Low complexity" evidence="1">
    <location>
        <begin position="148"/>
        <end position="182"/>
    </location>
</feature>
<name>A0ABN2TZ71_9ACTN</name>
<protein>
    <recommendedName>
        <fullName evidence="2">HTH marR-type domain-containing protein</fullName>
    </recommendedName>
</protein>
<dbReference type="SMART" id="SM00347">
    <property type="entry name" value="HTH_MARR"/>
    <property type="match status" value="1"/>
</dbReference>
<sequence>MCAGTLCNYTLCVRMCYHADMETESLLERSLVEQWRELVARKTRVWNNLELELDRRHGLSASEFEVLDTLSEYDCAHPPRVQELANHVPITQSALSRMIGRLESQNLVTRSLCVDDRRGVYVVLTDEGKTRLAEARPTHRAVLAAEFGTDPGEAAPAGTAPAETAPDQAAQDQAAPAGPASAKGVETLTTARA</sequence>
<dbReference type="PANTHER" id="PTHR33164:SF99">
    <property type="entry name" value="MARR FAMILY REGULATORY PROTEIN"/>
    <property type="match status" value="1"/>
</dbReference>
<accession>A0ABN2TZ71</accession>
<evidence type="ECO:0000256" key="1">
    <source>
        <dbReference type="SAM" id="MobiDB-lite"/>
    </source>
</evidence>
<dbReference type="EMBL" id="BAAAQN010000010">
    <property type="protein sequence ID" value="GAA2024358.1"/>
    <property type="molecule type" value="Genomic_DNA"/>
</dbReference>
<proteinExistence type="predicted"/>